<dbReference type="EMBL" id="JARBHA010000014">
    <property type="protein sequence ID" value="KAJ9683317.1"/>
    <property type="molecule type" value="Genomic_DNA"/>
</dbReference>
<name>A0AA39DIG8_VITRO</name>
<comment type="caution">
    <text evidence="3">The sequence shown here is derived from an EMBL/GenBank/DDBJ whole genome shotgun (WGS) entry which is preliminary data.</text>
</comment>
<protein>
    <recommendedName>
        <fullName evidence="5">Protein SIEVE ELEMENT OCCLUSION B-like</fullName>
    </recommendedName>
</protein>
<organism evidence="3 4">
    <name type="scientific">Vitis rotundifolia</name>
    <name type="common">Muscadine grape</name>
    <dbReference type="NCBI Taxonomy" id="103349"/>
    <lineage>
        <taxon>Eukaryota</taxon>
        <taxon>Viridiplantae</taxon>
        <taxon>Streptophyta</taxon>
        <taxon>Embryophyta</taxon>
        <taxon>Tracheophyta</taxon>
        <taxon>Spermatophyta</taxon>
        <taxon>Magnoliopsida</taxon>
        <taxon>eudicotyledons</taxon>
        <taxon>Gunneridae</taxon>
        <taxon>Pentapetalae</taxon>
        <taxon>rosids</taxon>
        <taxon>Vitales</taxon>
        <taxon>Vitaceae</taxon>
        <taxon>Viteae</taxon>
        <taxon>Vitis</taxon>
    </lineage>
</organism>
<dbReference type="Proteomes" id="UP001168098">
    <property type="component" value="Unassembled WGS sequence"/>
</dbReference>
<dbReference type="GO" id="GO:0010088">
    <property type="term" value="P:phloem development"/>
    <property type="evidence" value="ECO:0007669"/>
    <property type="project" value="InterPro"/>
</dbReference>
<dbReference type="PANTHER" id="PTHR33232">
    <property type="entry name" value="PROTEIN SIEVE ELEMENT OCCLUSION B-LIKE"/>
    <property type="match status" value="1"/>
</dbReference>
<dbReference type="InterPro" id="IPR027944">
    <property type="entry name" value="SEO_C"/>
</dbReference>
<dbReference type="PANTHER" id="PTHR33232:SF9">
    <property type="entry name" value="PROTEIN SIEVE ELEMENT OCCLUSION B"/>
    <property type="match status" value="1"/>
</dbReference>
<evidence type="ECO:0008006" key="5">
    <source>
        <dbReference type="Google" id="ProtNLM"/>
    </source>
</evidence>
<evidence type="ECO:0000259" key="1">
    <source>
        <dbReference type="Pfam" id="PF14576"/>
    </source>
</evidence>
<dbReference type="AlphaFoldDB" id="A0AA39DIG8"/>
<feature type="domain" description="Sieve element occlusion N-terminal" evidence="1">
    <location>
        <begin position="1"/>
        <end position="116"/>
    </location>
</feature>
<dbReference type="Pfam" id="PF14576">
    <property type="entry name" value="SEO_N"/>
    <property type="match status" value="1"/>
</dbReference>
<sequence>MTDVTKCIIEFKGLPSVYISHDAAPLVTAMAHIPTAVYWTIRAVIACASQISNLSSLGHEHALMSSTNETWELSTLAHKIKNILDLLNKQLALCYQYIEEKKNLETYQMLLNLLEGVQIDNMKILKALIYAKEDLQPLLDGSTKRRVNLDVLRRKNVLLLISSLDFPRDELSILEQIYNESRVHASRMDYDIVWIPIVDRFAQWTDSLQNQFETLQATMPWYSVYSPSLIEKPVIRFIREVWHFRNKPILVVLDPQGKVVSPNAIHMMWIWGSTAFPFTSLREEALWREETWKLELLVDGIDPTILSWIKEGKYIYLYGGTDMEWIRKFTTTARAIASTARIPLEMVYVGKSTKREQVRKCTTAITAEKLSYCWQDLAMVWFFWTRLESMMFSKIQLGSTVDVDPMLREIKKLLSYDKEGGWAVLSKGSFVFVNGHSSSVLPTFNEYDAWKEYVPSKGFDIACYDYHNNLRPEVRPCCRFEFSSTVGRIPDTMKCPECLRNMEKYMSFLCCHDESTFNALI</sequence>
<reference evidence="3 4" key="1">
    <citation type="journal article" date="2023" name="BMC Biotechnol.">
        <title>Vitis rotundifolia cv Carlos genome sequencing.</title>
        <authorList>
            <person name="Huff M."/>
            <person name="Hulse-Kemp A."/>
            <person name="Scheffler B."/>
            <person name="Youngblood R."/>
            <person name="Simpson S."/>
            <person name="Babiker E."/>
            <person name="Staton M."/>
        </authorList>
    </citation>
    <scope>NUCLEOTIDE SEQUENCE [LARGE SCALE GENOMIC DNA]</scope>
    <source>
        <tissue evidence="3">Leaf</tissue>
    </source>
</reference>
<proteinExistence type="predicted"/>
<feature type="domain" description="Sieve element occlusion C-terminal" evidence="2">
    <location>
        <begin position="282"/>
        <end position="512"/>
    </location>
</feature>
<gene>
    <name evidence="3" type="ORF">PVL29_019066</name>
</gene>
<keyword evidence="4" id="KW-1185">Reference proteome</keyword>
<dbReference type="InterPro" id="IPR039299">
    <property type="entry name" value="SEOA"/>
</dbReference>
<evidence type="ECO:0000313" key="3">
    <source>
        <dbReference type="EMBL" id="KAJ9683317.1"/>
    </source>
</evidence>
<evidence type="ECO:0000259" key="2">
    <source>
        <dbReference type="Pfam" id="PF14577"/>
    </source>
</evidence>
<dbReference type="InterPro" id="IPR027942">
    <property type="entry name" value="SEO_N"/>
</dbReference>
<dbReference type="Gene3D" id="3.40.30.10">
    <property type="entry name" value="Glutaredoxin"/>
    <property type="match status" value="1"/>
</dbReference>
<dbReference type="Pfam" id="PF14577">
    <property type="entry name" value="SEO_C"/>
    <property type="match status" value="1"/>
</dbReference>
<evidence type="ECO:0000313" key="4">
    <source>
        <dbReference type="Proteomes" id="UP001168098"/>
    </source>
</evidence>
<accession>A0AA39DIG8</accession>